<keyword evidence="1" id="KW-1133">Transmembrane helix</keyword>
<evidence type="ECO:0000256" key="1">
    <source>
        <dbReference type="SAM" id="Phobius"/>
    </source>
</evidence>
<sequence length="137" mass="16197">MKFIQVFIFFEINQINRVQKNTHESSQLLIVKTFIASAGLQFQIESQIQKGYSSLLVFHFQVILITVDQKNDWLQNFISKKVLQEFIKTFNRTCIEFSIGNLIYLVLILFDLNGKISIFLLYVQINQIKKKSFQIFH</sequence>
<dbReference type="GeneID" id="24437446"/>
<evidence type="ECO:0000313" key="2">
    <source>
        <dbReference type="EMBL" id="EWS73499.1"/>
    </source>
</evidence>
<dbReference type="RefSeq" id="XP_012653981.1">
    <property type="nucleotide sequence ID" value="XM_012798527.1"/>
</dbReference>
<keyword evidence="1 2" id="KW-0812">Transmembrane</keyword>
<dbReference type="Proteomes" id="UP000009168">
    <property type="component" value="Unassembled WGS sequence"/>
</dbReference>
<dbReference type="KEGG" id="tet:TTHERM_000133709"/>
<accession>W7XIP5</accession>
<dbReference type="EMBL" id="GG662639">
    <property type="protein sequence ID" value="EWS73499.1"/>
    <property type="molecule type" value="Genomic_DNA"/>
</dbReference>
<dbReference type="InParanoid" id="W7XIP5"/>
<feature type="transmembrane region" description="Helical" evidence="1">
    <location>
        <begin position="102"/>
        <end position="123"/>
    </location>
</feature>
<dbReference type="AlphaFoldDB" id="W7XIP5"/>
<keyword evidence="3" id="KW-1185">Reference proteome</keyword>
<proteinExistence type="predicted"/>
<evidence type="ECO:0000313" key="3">
    <source>
        <dbReference type="Proteomes" id="UP000009168"/>
    </source>
</evidence>
<keyword evidence="1" id="KW-0472">Membrane</keyword>
<organism evidence="2 3">
    <name type="scientific">Tetrahymena thermophila (strain SB210)</name>
    <dbReference type="NCBI Taxonomy" id="312017"/>
    <lineage>
        <taxon>Eukaryota</taxon>
        <taxon>Sar</taxon>
        <taxon>Alveolata</taxon>
        <taxon>Ciliophora</taxon>
        <taxon>Intramacronucleata</taxon>
        <taxon>Oligohymenophorea</taxon>
        <taxon>Hymenostomatida</taxon>
        <taxon>Tetrahymenina</taxon>
        <taxon>Tetrahymenidae</taxon>
        <taxon>Tetrahymena</taxon>
    </lineage>
</organism>
<gene>
    <name evidence="2" type="ORF">TTHERM_000133709</name>
</gene>
<reference evidence="3" key="1">
    <citation type="journal article" date="2006" name="PLoS Biol.">
        <title>Macronuclear genome sequence of the ciliate Tetrahymena thermophila, a model eukaryote.</title>
        <authorList>
            <person name="Eisen J.A."/>
            <person name="Coyne R.S."/>
            <person name="Wu M."/>
            <person name="Wu D."/>
            <person name="Thiagarajan M."/>
            <person name="Wortman J.R."/>
            <person name="Badger J.H."/>
            <person name="Ren Q."/>
            <person name="Amedeo P."/>
            <person name="Jones K.M."/>
            <person name="Tallon L.J."/>
            <person name="Delcher A.L."/>
            <person name="Salzberg S.L."/>
            <person name="Silva J.C."/>
            <person name="Haas B.J."/>
            <person name="Majoros W.H."/>
            <person name="Farzad M."/>
            <person name="Carlton J.M."/>
            <person name="Smith R.K. Jr."/>
            <person name="Garg J."/>
            <person name="Pearlman R.E."/>
            <person name="Karrer K.M."/>
            <person name="Sun L."/>
            <person name="Manning G."/>
            <person name="Elde N.C."/>
            <person name="Turkewitz A.P."/>
            <person name="Asai D.J."/>
            <person name="Wilkes D.E."/>
            <person name="Wang Y."/>
            <person name="Cai H."/>
            <person name="Collins K."/>
            <person name="Stewart B.A."/>
            <person name="Lee S.R."/>
            <person name="Wilamowska K."/>
            <person name="Weinberg Z."/>
            <person name="Ruzzo W.L."/>
            <person name="Wloga D."/>
            <person name="Gaertig J."/>
            <person name="Frankel J."/>
            <person name="Tsao C.-C."/>
            <person name="Gorovsky M.A."/>
            <person name="Keeling P.J."/>
            <person name="Waller R.F."/>
            <person name="Patron N.J."/>
            <person name="Cherry J.M."/>
            <person name="Stover N.A."/>
            <person name="Krieger C.J."/>
            <person name="del Toro C."/>
            <person name="Ryder H.F."/>
            <person name="Williamson S.C."/>
            <person name="Barbeau R.A."/>
            <person name="Hamilton E.P."/>
            <person name="Orias E."/>
        </authorList>
    </citation>
    <scope>NUCLEOTIDE SEQUENCE [LARGE SCALE GENOMIC DNA]</scope>
    <source>
        <strain evidence="3">SB210</strain>
    </source>
</reference>
<name>W7XIP5_TETTS</name>
<protein>
    <submittedName>
        <fullName evidence="2">Transmembrane protein, putative</fullName>
    </submittedName>
</protein>